<keyword evidence="2" id="KW-0812">Transmembrane</keyword>
<keyword evidence="4" id="KW-1185">Reference proteome</keyword>
<name>A0A4R5AG92_9ACTN</name>
<organism evidence="3 4">
    <name type="scientific">Jiangella aurantiaca</name>
    <dbReference type="NCBI Taxonomy" id="2530373"/>
    <lineage>
        <taxon>Bacteria</taxon>
        <taxon>Bacillati</taxon>
        <taxon>Actinomycetota</taxon>
        <taxon>Actinomycetes</taxon>
        <taxon>Jiangellales</taxon>
        <taxon>Jiangellaceae</taxon>
        <taxon>Jiangella</taxon>
    </lineage>
</organism>
<keyword evidence="2" id="KW-1133">Transmembrane helix</keyword>
<evidence type="ECO:0000313" key="4">
    <source>
        <dbReference type="Proteomes" id="UP000295217"/>
    </source>
</evidence>
<comment type="caution">
    <text evidence="3">The sequence shown here is derived from an EMBL/GenBank/DDBJ whole genome shotgun (WGS) entry which is preliminary data.</text>
</comment>
<evidence type="ECO:0000256" key="1">
    <source>
        <dbReference type="SAM" id="MobiDB-lite"/>
    </source>
</evidence>
<evidence type="ECO:0000256" key="2">
    <source>
        <dbReference type="SAM" id="Phobius"/>
    </source>
</evidence>
<proteinExistence type="predicted"/>
<gene>
    <name evidence="3" type="ORF">E1262_11225</name>
</gene>
<dbReference type="AlphaFoldDB" id="A0A4R5AG92"/>
<keyword evidence="2" id="KW-0472">Membrane</keyword>
<evidence type="ECO:0000313" key="3">
    <source>
        <dbReference type="EMBL" id="TDD69934.1"/>
    </source>
</evidence>
<protein>
    <submittedName>
        <fullName evidence="3">Uncharacterized protein</fullName>
    </submittedName>
</protein>
<dbReference type="Proteomes" id="UP000295217">
    <property type="component" value="Unassembled WGS sequence"/>
</dbReference>
<feature type="region of interest" description="Disordered" evidence="1">
    <location>
        <begin position="19"/>
        <end position="44"/>
    </location>
</feature>
<feature type="transmembrane region" description="Helical" evidence="2">
    <location>
        <begin position="68"/>
        <end position="89"/>
    </location>
</feature>
<accession>A0A4R5AG92</accession>
<reference evidence="3 4" key="1">
    <citation type="submission" date="2019-02" db="EMBL/GenBank/DDBJ databases">
        <title>Draft genome sequences of novel Actinobacteria.</title>
        <authorList>
            <person name="Sahin N."/>
            <person name="Ay H."/>
            <person name="Saygin H."/>
        </authorList>
    </citation>
    <scope>NUCLEOTIDE SEQUENCE [LARGE SCALE GENOMIC DNA]</scope>
    <source>
        <strain evidence="3 4">8K307</strain>
    </source>
</reference>
<dbReference type="EMBL" id="SMLB01000012">
    <property type="protein sequence ID" value="TDD69934.1"/>
    <property type="molecule type" value="Genomic_DNA"/>
</dbReference>
<sequence>MAVAVLVLGIVVMHHVARPEHDGSGGPGSSAMVDSPTAAVGHAEGADVSAASDSGVADGDAPSAGHGLLHLCLAVLTAAAVLVVGWLLLARRPWLPMSSFVAFRARPKPSRAPPRPHGSALLMSLCVIRT</sequence>